<evidence type="ECO:0008006" key="9">
    <source>
        <dbReference type="Google" id="ProtNLM"/>
    </source>
</evidence>
<dbReference type="InterPro" id="IPR058792">
    <property type="entry name" value="Beta-barrel_RND_2"/>
</dbReference>
<dbReference type="PANTHER" id="PTHR32347:SF27">
    <property type="entry name" value="RND EFFLUX PUMP MEMBRANE FUSION PROTEIN BARREL-SANDWICH DOMAIN-CONTAINING PROTEIN"/>
    <property type="match status" value="1"/>
</dbReference>
<dbReference type="RefSeq" id="WP_236700132.1">
    <property type="nucleotide sequence ID" value="NZ_BJON01000009.1"/>
</dbReference>
<dbReference type="PROSITE" id="PS51257">
    <property type="entry name" value="PROKAR_LIPOPROTEIN"/>
    <property type="match status" value="1"/>
</dbReference>
<evidence type="ECO:0000256" key="1">
    <source>
        <dbReference type="ARBA" id="ARBA00004196"/>
    </source>
</evidence>
<keyword evidence="4" id="KW-0732">Signal</keyword>
<accession>A0ABQ0TPD7</accession>
<dbReference type="Pfam" id="PF25954">
    <property type="entry name" value="Beta-barrel_RND_2"/>
    <property type="match status" value="1"/>
</dbReference>
<dbReference type="Pfam" id="PF25881">
    <property type="entry name" value="HH_YBHG"/>
    <property type="match status" value="1"/>
</dbReference>
<dbReference type="PANTHER" id="PTHR32347">
    <property type="entry name" value="EFFLUX SYSTEM COMPONENT YKNX-RELATED"/>
    <property type="match status" value="1"/>
</dbReference>
<dbReference type="Proteomes" id="UP000319578">
    <property type="component" value="Unassembled WGS sequence"/>
</dbReference>
<dbReference type="Gene3D" id="2.40.30.170">
    <property type="match status" value="1"/>
</dbReference>
<feature type="chain" id="PRO_5046849351" description="RND efflux pump membrane fusion protein barrel-sandwich domain-containing protein" evidence="4">
    <location>
        <begin position="27"/>
        <end position="381"/>
    </location>
</feature>
<comment type="subcellular location">
    <subcellularLocation>
        <location evidence="1">Cell envelope</location>
    </subcellularLocation>
</comment>
<feature type="domain" description="YbhG-like alpha-helical hairpin" evidence="5">
    <location>
        <begin position="144"/>
        <end position="235"/>
    </location>
</feature>
<feature type="coiled-coil region" evidence="3">
    <location>
        <begin position="190"/>
        <end position="269"/>
    </location>
</feature>
<evidence type="ECO:0000256" key="4">
    <source>
        <dbReference type="SAM" id="SignalP"/>
    </source>
</evidence>
<proteinExistence type="predicted"/>
<dbReference type="InterPro" id="IPR059052">
    <property type="entry name" value="HH_YbhG-like"/>
</dbReference>
<dbReference type="Gene3D" id="2.40.50.100">
    <property type="match status" value="1"/>
</dbReference>
<evidence type="ECO:0000256" key="3">
    <source>
        <dbReference type="SAM" id="Coils"/>
    </source>
</evidence>
<organism evidence="7 8">
    <name type="scientific">Brevibacillus reuszeri</name>
    <dbReference type="NCBI Taxonomy" id="54915"/>
    <lineage>
        <taxon>Bacteria</taxon>
        <taxon>Bacillati</taxon>
        <taxon>Bacillota</taxon>
        <taxon>Bacilli</taxon>
        <taxon>Bacillales</taxon>
        <taxon>Paenibacillaceae</taxon>
        <taxon>Brevibacillus</taxon>
    </lineage>
</organism>
<dbReference type="SUPFAM" id="SSF56954">
    <property type="entry name" value="Outer membrane efflux proteins (OEP)"/>
    <property type="match status" value="1"/>
</dbReference>
<evidence type="ECO:0000313" key="8">
    <source>
        <dbReference type="Proteomes" id="UP000319578"/>
    </source>
</evidence>
<evidence type="ECO:0000256" key="2">
    <source>
        <dbReference type="ARBA" id="ARBA00023054"/>
    </source>
</evidence>
<reference evidence="7 8" key="1">
    <citation type="submission" date="2019-06" db="EMBL/GenBank/DDBJ databases">
        <title>Whole genome shotgun sequence of Brevibacillus reuszeri NBRC 15719.</title>
        <authorList>
            <person name="Hosoyama A."/>
            <person name="Uohara A."/>
            <person name="Ohji S."/>
            <person name="Ichikawa N."/>
        </authorList>
    </citation>
    <scope>NUCLEOTIDE SEQUENCE [LARGE SCALE GENOMIC DNA]</scope>
    <source>
        <strain evidence="7 8">NBRC 15719</strain>
    </source>
</reference>
<keyword evidence="2 3" id="KW-0175">Coiled coil</keyword>
<dbReference type="SUPFAM" id="SSF111369">
    <property type="entry name" value="HlyD-like secretion proteins"/>
    <property type="match status" value="1"/>
</dbReference>
<evidence type="ECO:0000259" key="5">
    <source>
        <dbReference type="Pfam" id="PF25881"/>
    </source>
</evidence>
<name>A0ABQ0TPD7_9BACL</name>
<comment type="caution">
    <text evidence="7">The sequence shown here is derived from an EMBL/GenBank/DDBJ whole genome shotgun (WGS) entry which is preliminary data.</text>
</comment>
<evidence type="ECO:0000259" key="6">
    <source>
        <dbReference type="Pfam" id="PF25954"/>
    </source>
</evidence>
<feature type="domain" description="CusB-like beta-barrel" evidence="6">
    <location>
        <begin position="311"/>
        <end position="381"/>
    </location>
</feature>
<feature type="signal peptide" evidence="4">
    <location>
        <begin position="1"/>
        <end position="26"/>
    </location>
</feature>
<sequence length="381" mass="40936">MMKTHRMKIIVGVGIAALLLSGCGSAQPVELPMASAQGSSSATSEKTTHVFAGKMVGIEEVTIYAKAAGRVASVHYDIGDRVEGNAVLFDLEKTELESSLQMAKADLAQAKAKWEEAKKGTRPEEIKYAEAGWQQAINKYKDVKNGKRPEELVQLQAALQSAKTAYELSTAKKERTQTLFSQGAVSEQALEDAQAVVAQAEAQYKRSAEELTLAKAGVTDPALQALEANVEQMKSLYDKAKNGFTPEQLAQFEANVQKAEAAVSNAEYQLKNAAVICPLKGYVSANNIHAGEMVNASLPAMTVVNTDQMYVVIGVLEADIARFTVDKQVDVSVEATHDKLQGKVARISPKADAGTNTFTVKILLDNAKGHFRSGMTGEVQL</sequence>
<dbReference type="Gene3D" id="1.10.287.470">
    <property type="entry name" value="Helix hairpin bin"/>
    <property type="match status" value="2"/>
</dbReference>
<protein>
    <recommendedName>
        <fullName evidence="9">RND efflux pump membrane fusion protein barrel-sandwich domain-containing protein</fullName>
    </recommendedName>
</protein>
<dbReference type="InterPro" id="IPR050465">
    <property type="entry name" value="UPF0194_transport"/>
</dbReference>
<keyword evidence="8" id="KW-1185">Reference proteome</keyword>
<gene>
    <name evidence="7" type="ORF">BRE01_24350</name>
</gene>
<dbReference type="EMBL" id="BJON01000009">
    <property type="protein sequence ID" value="GED68733.1"/>
    <property type="molecule type" value="Genomic_DNA"/>
</dbReference>
<evidence type="ECO:0000313" key="7">
    <source>
        <dbReference type="EMBL" id="GED68733.1"/>
    </source>
</evidence>